<feature type="region of interest" description="Disordered" evidence="1">
    <location>
        <begin position="84"/>
        <end position="105"/>
    </location>
</feature>
<feature type="region of interest" description="Disordered" evidence="1">
    <location>
        <begin position="271"/>
        <end position="342"/>
    </location>
</feature>
<feature type="compositionally biased region" description="Polar residues" evidence="1">
    <location>
        <begin position="88"/>
        <end position="103"/>
    </location>
</feature>
<gene>
    <name evidence="2" type="ORF">HX787_17595</name>
</gene>
<name>A0A7Y8AP46_PSETO</name>
<dbReference type="PANTHER" id="PTHR21525:SF9">
    <property type="entry name" value="CHANNEL_COLICIN DOMAIN-CONTAINING PROTEIN"/>
    <property type="match status" value="1"/>
</dbReference>
<feature type="compositionally biased region" description="Low complexity" evidence="1">
    <location>
        <begin position="320"/>
        <end position="337"/>
    </location>
</feature>
<dbReference type="AlphaFoldDB" id="A0A7Y8AP46"/>
<dbReference type="RefSeq" id="WP_080520427.1">
    <property type="nucleotide sequence ID" value="NZ_CP020369.1"/>
</dbReference>
<organism evidence="2 3">
    <name type="scientific">Pseudomonas tolaasii</name>
    <dbReference type="NCBI Taxonomy" id="29442"/>
    <lineage>
        <taxon>Bacteria</taxon>
        <taxon>Pseudomonadati</taxon>
        <taxon>Pseudomonadota</taxon>
        <taxon>Gammaproteobacteria</taxon>
        <taxon>Pseudomonadales</taxon>
        <taxon>Pseudomonadaceae</taxon>
        <taxon>Pseudomonas</taxon>
    </lineage>
</organism>
<reference evidence="2 3" key="1">
    <citation type="submission" date="2020-04" db="EMBL/GenBank/DDBJ databases">
        <title>Molecular characterization of pseudomonads from Agaricus bisporus reveal novel blotch 2 pathogens in Western Europe.</title>
        <authorList>
            <person name="Taparia T."/>
            <person name="Krijger M."/>
            <person name="Haynes E."/>
            <person name="Elpinstone J.G."/>
            <person name="Noble R."/>
            <person name="Van Der Wolf J."/>
        </authorList>
    </citation>
    <scope>NUCLEOTIDE SEQUENCE [LARGE SCALE GENOMIC DNA]</scope>
    <source>
        <strain evidence="2 3">IPO3746</strain>
    </source>
</reference>
<sequence>MQDKYSLAYGTARDGQELVGKEAAILRSGALAAERSGEAAAAESTSLALSHAGLELSGLSLSLGLLRRSVEALHSSLSGFKTVDLNPPRTNGQADQSNSTVFKSSKVDDRRVTREALTIRNIERLDPVAAFQQSNASLTFGSKLPPEKSTTVLREESTQSAERLAKTLEPAPVLLEPTWLEAKTAVMNSANSWAGDSAGAATTVKTAEAVILPVLSPVFTQFFSGLGDTIKTRVTGNVVDLTLGKLPGGVGKLFKSDGFKEEKSCCCANAAQKPLGDGRSGRKGSSGARKNAAGSKSQRNQRAQKKQRSQNPQKPHTAQKKPPLASAPSSTPRAPAKTGGRLATWRESIGRGVQSLFPAYSLGFNAGAPIQRIQPGTAQASSLSASIASPARGSNRGPGLIEALAREQALMPAESRVKAQPYSLPLSHERPAAPVNHPPNIPAAGLVGAMSKLESVGARRLGPMRYVDTAMDVVQGIRNGDVNAIGSGLSSAGGAWAGASAGAAIGTMIFPGVGTAVGGAIGGLLGSEAGSWLGDKLFGPSDRLPAPADVSKNLNNAQADNRQVNFAPQITINAPEQVSYQQLAQLVVQQIEAQFSPLSMDDLLGSRRDAALTDIGGV</sequence>
<proteinExistence type="predicted"/>
<evidence type="ECO:0000313" key="3">
    <source>
        <dbReference type="Proteomes" id="UP000549134"/>
    </source>
</evidence>
<evidence type="ECO:0000313" key="2">
    <source>
        <dbReference type="EMBL" id="NWD37673.1"/>
    </source>
</evidence>
<evidence type="ECO:0000256" key="1">
    <source>
        <dbReference type="SAM" id="MobiDB-lite"/>
    </source>
</evidence>
<protein>
    <submittedName>
        <fullName evidence="2">Phage tail tape measure protein</fullName>
    </submittedName>
</protein>
<accession>A0A7Y8AP46</accession>
<dbReference type="Proteomes" id="UP000549134">
    <property type="component" value="Unassembled WGS sequence"/>
</dbReference>
<dbReference type="GeneID" id="55845927"/>
<dbReference type="EMBL" id="JACAQK010000014">
    <property type="protein sequence ID" value="NWD37673.1"/>
    <property type="molecule type" value="Genomic_DNA"/>
</dbReference>
<dbReference type="PANTHER" id="PTHR21525">
    <property type="entry name" value="MOTILE SPERM PROTEIN"/>
    <property type="match status" value="1"/>
</dbReference>
<comment type="caution">
    <text evidence="2">The sequence shown here is derived from an EMBL/GenBank/DDBJ whole genome shotgun (WGS) entry which is preliminary data.</text>
</comment>